<sequence length="70" mass="8144">MNLSSYTTFSCNHWKCLGYSQGFHNSLSAYNRPVFDLRIFYISISPDLTVIHCFCFSRNKRFSTCPCVMS</sequence>
<organism evidence="1">
    <name type="scientific">gut metagenome</name>
    <dbReference type="NCBI Taxonomy" id="749906"/>
    <lineage>
        <taxon>unclassified sequences</taxon>
        <taxon>metagenomes</taxon>
        <taxon>organismal metagenomes</taxon>
    </lineage>
</organism>
<proteinExistence type="predicted"/>
<name>J9GG31_9ZZZZ</name>
<protein>
    <submittedName>
        <fullName evidence="1">Uncharacterized protein</fullName>
    </submittedName>
</protein>
<accession>J9GG31</accession>
<evidence type="ECO:0000313" key="1">
    <source>
        <dbReference type="EMBL" id="EJW98299.1"/>
    </source>
</evidence>
<comment type="caution">
    <text evidence="1">The sequence shown here is derived from an EMBL/GenBank/DDBJ whole genome shotgun (WGS) entry which is preliminary data.</text>
</comment>
<gene>
    <name evidence="1" type="ORF">EVA_13595</name>
</gene>
<dbReference type="AlphaFoldDB" id="J9GG31"/>
<dbReference type="EMBL" id="AMCI01004329">
    <property type="protein sequence ID" value="EJW98299.1"/>
    <property type="molecule type" value="Genomic_DNA"/>
</dbReference>
<reference evidence="1" key="1">
    <citation type="journal article" date="2012" name="PLoS ONE">
        <title>Gene sets for utilization of primary and secondary nutrition supplies in the distal gut of endangered iberian lynx.</title>
        <authorList>
            <person name="Alcaide M."/>
            <person name="Messina E."/>
            <person name="Richter M."/>
            <person name="Bargiela R."/>
            <person name="Peplies J."/>
            <person name="Huws S.A."/>
            <person name="Newbold C.J."/>
            <person name="Golyshin P.N."/>
            <person name="Simon M.A."/>
            <person name="Lopez G."/>
            <person name="Yakimov M.M."/>
            <person name="Ferrer M."/>
        </authorList>
    </citation>
    <scope>NUCLEOTIDE SEQUENCE</scope>
</reference>